<dbReference type="InterPro" id="IPR050546">
    <property type="entry name" value="Glycosyl_Hydrlase_16"/>
</dbReference>
<dbReference type="SUPFAM" id="SSF49899">
    <property type="entry name" value="Concanavalin A-like lectins/glucanases"/>
    <property type="match status" value="1"/>
</dbReference>
<proteinExistence type="inferred from homology"/>
<feature type="domain" description="GH16" evidence="3">
    <location>
        <begin position="26"/>
        <end position="281"/>
    </location>
</feature>
<accession>A0A1R3T1H0</accession>
<dbReference type="InterPro" id="IPR013320">
    <property type="entry name" value="ConA-like_dom_sf"/>
</dbReference>
<dbReference type="AlphaFoldDB" id="A0A1R3T1H0"/>
<keyword evidence="4" id="KW-0378">Hydrolase</keyword>
<dbReference type="Pfam" id="PF00722">
    <property type="entry name" value="Glyco_hydro_16"/>
    <property type="match status" value="1"/>
</dbReference>
<dbReference type="InterPro" id="IPR000757">
    <property type="entry name" value="Beta-glucanase-like"/>
</dbReference>
<keyword evidence="4" id="KW-0326">Glycosidase</keyword>
<evidence type="ECO:0000256" key="1">
    <source>
        <dbReference type="ARBA" id="ARBA00006865"/>
    </source>
</evidence>
<dbReference type="PANTHER" id="PTHR10963:SF55">
    <property type="entry name" value="GLYCOSIDE HYDROLASE FAMILY 16 PROTEIN"/>
    <property type="match status" value="1"/>
</dbReference>
<dbReference type="GO" id="GO:0005975">
    <property type="term" value="P:carbohydrate metabolic process"/>
    <property type="evidence" value="ECO:0007669"/>
    <property type="project" value="InterPro"/>
</dbReference>
<dbReference type="EC" id="3.2.1.73" evidence="4"/>
<dbReference type="EMBL" id="LT605205">
    <property type="protein sequence ID" value="SCD19038.1"/>
    <property type="molecule type" value="Genomic_DNA"/>
</dbReference>
<evidence type="ECO:0000313" key="5">
    <source>
        <dbReference type="Proteomes" id="UP000187464"/>
    </source>
</evidence>
<sequence>MTNKLLSFILLAPLFIACANKKADTPDYQTITTPTGTWELVWNEEFDYTGLPDSAKWSYDTEGNKWDWGNNELQHYTAYDSLNAYVHDGLLTITARIDSMGGKRYTSARLITKGKGDWLYGRFEIRAKLPTGVGTWPAIWMLPTDNVYGGWPDSGEIDIMENVGYDPDTIVSTAHTKSYNHVLGTQTSGYIEVPTCHSAFHTYILEWEEDEYRVYVDDQPQHYTFRNEGTGFAEWPFDRQFHLLLNLAIGGNWGGRMGVDDSLFPHHFQIDYVRVYQKVIP</sequence>
<keyword evidence="2" id="KW-0732">Signal</keyword>
<reference evidence="4 5" key="1">
    <citation type="submission" date="2016-08" db="EMBL/GenBank/DDBJ databases">
        <authorList>
            <person name="Seilhamer J.J."/>
        </authorList>
    </citation>
    <scope>NUCLEOTIDE SEQUENCE [LARGE SCALE GENOMIC DNA]</scope>
    <source>
        <strain evidence="4">M3/6</strain>
    </source>
</reference>
<feature type="signal peptide" evidence="2">
    <location>
        <begin position="1"/>
        <end position="19"/>
    </location>
</feature>
<protein>
    <submittedName>
        <fullName evidence="4">Beta-glucanase</fullName>
        <ecNumber evidence="4">3.2.1.73</ecNumber>
    </submittedName>
</protein>
<evidence type="ECO:0000256" key="2">
    <source>
        <dbReference type="SAM" id="SignalP"/>
    </source>
</evidence>
<dbReference type="RefSeq" id="WP_076928405.1">
    <property type="nucleotide sequence ID" value="NZ_LT605205.1"/>
</dbReference>
<dbReference type="CDD" id="cd08023">
    <property type="entry name" value="GH16_laminarinase_like"/>
    <property type="match status" value="1"/>
</dbReference>
<dbReference type="Gene3D" id="2.60.120.200">
    <property type="match status" value="1"/>
</dbReference>
<organism evidence="4 5">
    <name type="scientific">Proteiniphilum saccharofermentans</name>
    <dbReference type="NCBI Taxonomy" id="1642647"/>
    <lineage>
        <taxon>Bacteria</taxon>
        <taxon>Pseudomonadati</taxon>
        <taxon>Bacteroidota</taxon>
        <taxon>Bacteroidia</taxon>
        <taxon>Bacteroidales</taxon>
        <taxon>Dysgonomonadaceae</taxon>
        <taxon>Proteiniphilum</taxon>
    </lineage>
</organism>
<dbReference type="PROSITE" id="PS51257">
    <property type="entry name" value="PROKAR_LIPOPROTEIN"/>
    <property type="match status" value="1"/>
</dbReference>
<evidence type="ECO:0000259" key="3">
    <source>
        <dbReference type="PROSITE" id="PS51762"/>
    </source>
</evidence>
<dbReference type="KEGG" id="psac:PSM36_0202"/>
<dbReference type="PANTHER" id="PTHR10963">
    <property type="entry name" value="GLYCOSYL HYDROLASE-RELATED"/>
    <property type="match status" value="1"/>
</dbReference>
<dbReference type="Proteomes" id="UP000187464">
    <property type="component" value="Chromosome I"/>
</dbReference>
<name>A0A1R3T1H0_9BACT</name>
<dbReference type="GO" id="GO:0042972">
    <property type="term" value="F:licheninase activity"/>
    <property type="evidence" value="ECO:0007669"/>
    <property type="project" value="UniProtKB-EC"/>
</dbReference>
<feature type="chain" id="PRO_5010258184" evidence="2">
    <location>
        <begin position="20"/>
        <end position="281"/>
    </location>
</feature>
<dbReference type="STRING" id="1642647.PSM36_0202"/>
<keyword evidence="5" id="KW-1185">Reference proteome</keyword>
<gene>
    <name evidence="4" type="primary">bglA</name>
    <name evidence="4" type="ORF">PSM36_0202</name>
</gene>
<evidence type="ECO:0000313" key="4">
    <source>
        <dbReference type="EMBL" id="SCD19038.1"/>
    </source>
</evidence>
<dbReference type="PROSITE" id="PS51762">
    <property type="entry name" value="GH16_2"/>
    <property type="match status" value="1"/>
</dbReference>
<comment type="similarity">
    <text evidence="1">Belongs to the glycosyl hydrolase 16 family.</text>
</comment>